<keyword evidence="8" id="KW-1185">Reference proteome</keyword>
<dbReference type="GO" id="GO:0016616">
    <property type="term" value="F:oxidoreductase activity, acting on the CH-OH group of donors, NAD or NADP as acceptor"/>
    <property type="evidence" value="ECO:0007669"/>
    <property type="project" value="InterPro"/>
</dbReference>
<comment type="similarity">
    <text evidence="1 4">Belongs to the D-isomer specific 2-hydroxyacid dehydrogenase family.</text>
</comment>
<evidence type="ECO:0000256" key="2">
    <source>
        <dbReference type="ARBA" id="ARBA00023002"/>
    </source>
</evidence>
<dbReference type="EMBL" id="MCFA01000167">
    <property type="protein sequence ID" value="ORY01660.1"/>
    <property type="molecule type" value="Genomic_DNA"/>
</dbReference>
<evidence type="ECO:0000256" key="4">
    <source>
        <dbReference type="RuleBase" id="RU003719"/>
    </source>
</evidence>
<dbReference type="CDD" id="cd05198">
    <property type="entry name" value="formate_dh_like"/>
    <property type="match status" value="1"/>
</dbReference>
<accession>A0A1Y1YUF4</accession>
<gene>
    <name evidence="7" type="ORF">BCR34DRAFT_627702</name>
</gene>
<dbReference type="AlphaFoldDB" id="A0A1Y1YUF4"/>
<evidence type="ECO:0000313" key="8">
    <source>
        <dbReference type="Proteomes" id="UP000193144"/>
    </source>
</evidence>
<evidence type="ECO:0000256" key="1">
    <source>
        <dbReference type="ARBA" id="ARBA00005854"/>
    </source>
</evidence>
<keyword evidence="2 4" id="KW-0560">Oxidoreductase</keyword>
<proteinExistence type="inferred from homology"/>
<dbReference type="Pfam" id="PF02826">
    <property type="entry name" value="2-Hacid_dh_C"/>
    <property type="match status" value="1"/>
</dbReference>
<dbReference type="InterPro" id="IPR006140">
    <property type="entry name" value="D-isomer_DH_NAD-bd"/>
</dbReference>
<evidence type="ECO:0000259" key="5">
    <source>
        <dbReference type="Pfam" id="PF00389"/>
    </source>
</evidence>
<dbReference type="Pfam" id="PF00389">
    <property type="entry name" value="2-Hacid_dh"/>
    <property type="match status" value="1"/>
</dbReference>
<dbReference type="Proteomes" id="UP000193144">
    <property type="component" value="Unassembled WGS sequence"/>
</dbReference>
<protein>
    <submittedName>
        <fullName evidence="7">D-isomer specific 2-hydroxyacid dehydrogenase</fullName>
    </submittedName>
</protein>
<dbReference type="InterPro" id="IPR006139">
    <property type="entry name" value="D-isomer_2_OHA_DH_cat_dom"/>
</dbReference>
<dbReference type="PANTHER" id="PTHR43761">
    <property type="entry name" value="D-ISOMER SPECIFIC 2-HYDROXYACID DEHYDROGENASE FAMILY PROTEIN (AFU_ORTHOLOGUE AFUA_1G13630)"/>
    <property type="match status" value="1"/>
</dbReference>
<dbReference type="SUPFAM" id="SSF51735">
    <property type="entry name" value="NAD(P)-binding Rossmann-fold domains"/>
    <property type="match status" value="1"/>
</dbReference>
<dbReference type="PANTHER" id="PTHR43761:SF1">
    <property type="entry name" value="D-ISOMER SPECIFIC 2-HYDROXYACID DEHYDROGENASE CATALYTIC DOMAIN-CONTAINING PROTEIN-RELATED"/>
    <property type="match status" value="1"/>
</dbReference>
<name>A0A1Y1YUF4_9PLEO</name>
<dbReference type="Gene3D" id="3.40.50.720">
    <property type="entry name" value="NAD(P)-binding Rossmann-like Domain"/>
    <property type="match status" value="2"/>
</dbReference>
<organism evidence="7 8">
    <name type="scientific">Clohesyomyces aquaticus</name>
    <dbReference type="NCBI Taxonomy" id="1231657"/>
    <lineage>
        <taxon>Eukaryota</taxon>
        <taxon>Fungi</taxon>
        <taxon>Dikarya</taxon>
        <taxon>Ascomycota</taxon>
        <taxon>Pezizomycotina</taxon>
        <taxon>Dothideomycetes</taxon>
        <taxon>Pleosporomycetidae</taxon>
        <taxon>Pleosporales</taxon>
        <taxon>Lindgomycetaceae</taxon>
        <taxon>Clohesyomyces</taxon>
    </lineage>
</organism>
<feature type="domain" description="D-isomer specific 2-hydroxyacid dehydrogenase catalytic" evidence="5">
    <location>
        <begin position="25"/>
        <end position="333"/>
    </location>
</feature>
<feature type="domain" description="D-isomer specific 2-hydroxyacid dehydrogenase NAD-binding" evidence="6">
    <location>
        <begin position="155"/>
        <end position="309"/>
    </location>
</feature>
<dbReference type="OrthoDB" id="298012at2759"/>
<dbReference type="SUPFAM" id="SSF52283">
    <property type="entry name" value="Formate/glycerate dehydrogenase catalytic domain-like"/>
    <property type="match status" value="1"/>
</dbReference>
<dbReference type="STRING" id="1231657.A0A1Y1YUF4"/>
<dbReference type="GO" id="GO:0051287">
    <property type="term" value="F:NAD binding"/>
    <property type="evidence" value="ECO:0007669"/>
    <property type="project" value="InterPro"/>
</dbReference>
<evidence type="ECO:0000256" key="3">
    <source>
        <dbReference type="ARBA" id="ARBA00023027"/>
    </source>
</evidence>
<reference evidence="7 8" key="1">
    <citation type="submission" date="2016-07" db="EMBL/GenBank/DDBJ databases">
        <title>Pervasive Adenine N6-methylation of Active Genes in Fungi.</title>
        <authorList>
            <consortium name="DOE Joint Genome Institute"/>
            <person name="Mondo S.J."/>
            <person name="Dannebaum R.O."/>
            <person name="Kuo R.C."/>
            <person name="Labutti K."/>
            <person name="Haridas S."/>
            <person name="Kuo A."/>
            <person name="Salamov A."/>
            <person name="Ahrendt S.R."/>
            <person name="Lipzen A."/>
            <person name="Sullivan W."/>
            <person name="Andreopoulos W.B."/>
            <person name="Clum A."/>
            <person name="Lindquist E."/>
            <person name="Daum C."/>
            <person name="Ramamoorthy G.K."/>
            <person name="Gryganskyi A."/>
            <person name="Culley D."/>
            <person name="Magnuson J.K."/>
            <person name="James T.Y."/>
            <person name="O'Malley M.A."/>
            <person name="Stajich J.E."/>
            <person name="Spatafora J.W."/>
            <person name="Visel A."/>
            <person name="Grigoriev I.V."/>
        </authorList>
    </citation>
    <scope>NUCLEOTIDE SEQUENCE [LARGE SCALE GENOMIC DNA]</scope>
    <source>
        <strain evidence="7 8">CBS 115471</strain>
    </source>
</reference>
<evidence type="ECO:0000259" key="6">
    <source>
        <dbReference type="Pfam" id="PF02826"/>
    </source>
</evidence>
<sequence>MHHEIVALERIHQPLPAEFAFAGPTTYNFTVYDTTDAANLAERIKDATIVIVTTVRISAGVLAEHVTPKLKLIAVMATGTDPIDLDACKKRGIRVTNSPGANLDSVSEHAISLYFAARRRTVLLDAATRQEPSEWVAKKTLTGSLRFVDGKPPITCGDEVMGVVGYGALGKRIANLGRALGMKVLVAARKSPSSTPILPPVDGHGNRVPFEEVLRQSTVLVLSLPRNPETINLISTPELELMLPYAVLVNIARGGIVDEATIVKALKDGKIAGYGTDVFANEPVEGGKDSPLLSEDAKGLNITVSPHLAWFAQRTLKNLGQILKETVEAWVDDRAVNVIA</sequence>
<dbReference type="InterPro" id="IPR050418">
    <property type="entry name" value="D-iso_2-hydroxyacid_DH_PdxB"/>
</dbReference>
<evidence type="ECO:0000313" key="7">
    <source>
        <dbReference type="EMBL" id="ORY01660.1"/>
    </source>
</evidence>
<keyword evidence="3" id="KW-0520">NAD</keyword>
<dbReference type="InterPro" id="IPR036291">
    <property type="entry name" value="NAD(P)-bd_dom_sf"/>
</dbReference>
<comment type="caution">
    <text evidence="7">The sequence shown here is derived from an EMBL/GenBank/DDBJ whole genome shotgun (WGS) entry which is preliminary data.</text>
</comment>